<proteinExistence type="predicted"/>
<gene>
    <name evidence="1" type="ORF">LCGC14_2148570</name>
</gene>
<dbReference type="Gene3D" id="3.30.420.240">
    <property type="match status" value="1"/>
</dbReference>
<comment type="caution">
    <text evidence="1">The sequence shown here is derived from an EMBL/GenBank/DDBJ whole genome shotgun (WGS) entry which is preliminary data.</text>
</comment>
<dbReference type="EMBL" id="LAZR01027319">
    <property type="protein sequence ID" value="KKL66078.1"/>
    <property type="molecule type" value="Genomic_DNA"/>
</dbReference>
<reference evidence="1" key="1">
    <citation type="journal article" date="2015" name="Nature">
        <title>Complex archaea that bridge the gap between prokaryotes and eukaryotes.</title>
        <authorList>
            <person name="Spang A."/>
            <person name="Saw J.H."/>
            <person name="Jorgensen S.L."/>
            <person name="Zaremba-Niedzwiedzka K."/>
            <person name="Martijn J."/>
            <person name="Lind A.E."/>
            <person name="van Eijk R."/>
            <person name="Schleper C."/>
            <person name="Guy L."/>
            <person name="Ettema T.J."/>
        </authorList>
    </citation>
    <scope>NUCLEOTIDE SEQUENCE</scope>
</reference>
<name>A0A0F9DW43_9ZZZZ</name>
<feature type="non-terminal residue" evidence="1">
    <location>
        <position position="1"/>
    </location>
</feature>
<evidence type="ECO:0000313" key="1">
    <source>
        <dbReference type="EMBL" id="KKL66078.1"/>
    </source>
</evidence>
<protein>
    <recommendedName>
        <fullName evidence="2">Terminase large subunit gp17-like C-terminal domain-containing protein</fullName>
    </recommendedName>
</protein>
<evidence type="ECO:0008006" key="2">
    <source>
        <dbReference type="Google" id="ProtNLM"/>
    </source>
</evidence>
<organism evidence="1">
    <name type="scientific">marine sediment metagenome</name>
    <dbReference type="NCBI Taxonomy" id="412755"/>
    <lineage>
        <taxon>unclassified sequences</taxon>
        <taxon>metagenomes</taxon>
        <taxon>ecological metagenomes</taxon>
    </lineage>
</organism>
<dbReference type="AlphaFoldDB" id="A0A0F9DW43"/>
<accession>A0A0F9DW43</accession>
<sequence length="197" mass="22302">LDADFPDCTVAFYHEYSIDKNDPAFYVKLLDSIIHNTINFNVSKLRIDQTGMGDMPTIELKRVMAEKSVPCVVEGVDFSHSMKNKWDGLMNQAILKFERHEINSPFIKQLVVQLRTIRFNAKTQMYETRGPSPDHVMGLFLALSCVGKVTHYFGTAINRTPQVNPLIELENLDIRDKIDTGYIPKASEAGPENVQAP</sequence>